<dbReference type="GO" id="GO:0015074">
    <property type="term" value="P:DNA integration"/>
    <property type="evidence" value="ECO:0007669"/>
    <property type="project" value="InterPro"/>
</dbReference>
<keyword evidence="3" id="KW-1185">Reference proteome</keyword>
<organism evidence="2 3">
    <name type="scientific">Euphydryas editha</name>
    <name type="common">Edith's checkerspot</name>
    <dbReference type="NCBI Taxonomy" id="104508"/>
    <lineage>
        <taxon>Eukaryota</taxon>
        <taxon>Metazoa</taxon>
        <taxon>Ecdysozoa</taxon>
        <taxon>Arthropoda</taxon>
        <taxon>Hexapoda</taxon>
        <taxon>Insecta</taxon>
        <taxon>Pterygota</taxon>
        <taxon>Neoptera</taxon>
        <taxon>Endopterygota</taxon>
        <taxon>Lepidoptera</taxon>
        <taxon>Glossata</taxon>
        <taxon>Ditrysia</taxon>
        <taxon>Papilionoidea</taxon>
        <taxon>Nymphalidae</taxon>
        <taxon>Nymphalinae</taxon>
        <taxon>Euphydryas</taxon>
    </lineage>
</organism>
<dbReference type="Gene3D" id="3.30.420.10">
    <property type="entry name" value="Ribonuclease H-like superfamily/Ribonuclease H"/>
    <property type="match status" value="1"/>
</dbReference>
<comment type="caution">
    <text evidence="2">The sequence shown here is derived from an EMBL/GenBank/DDBJ whole genome shotgun (WGS) entry which is preliminary data.</text>
</comment>
<reference evidence="2" key="1">
    <citation type="submission" date="2022-03" db="EMBL/GenBank/DDBJ databases">
        <authorList>
            <person name="Tunstrom K."/>
        </authorList>
    </citation>
    <scope>NUCLEOTIDE SEQUENCE</scope>
</reference>
<name>A0AAU9UFZ5_EUPED</name>
<evidence type="ECO:0000313" key="2">
    <source>
        <dbReference type="EMBL" id="CAH2095720.1"/>
    </source>
</evidence>
<dbReference type="InterPro" id="IPR001584">
    <property type="entry name" value="Integrase_cat-core"/>
</dbReference>
<dbReference type="PANTHER" id="PTHR37984">
    <property type="entry name" value="PROTEIN CBG26694"/>
    <property type="match status" value="1"/>
</dbReference>
<feature type="domain" description="Integrase catalytic" evidence="1">
    <location>
        <begin position="43"/>
        <end position="120"/>
    </location>
</feature>
<protein>
    <recommendedName>
        <fullName evidence="1">Integrase catalytic domain-containing protein</fullName>
    </recommendedName>
</protein>
<dbReference type="GO" id="GO:0003676">
    <property type="term" value="F:nucleic acid binding"/>
    <property type="evidence" value="ECO:0007669"/>
    <property type="project" value="InterPro"/>
</dbReference>
<proteinExistence type="predicted"/>
<dbReference type="PROSITE" id="PS50994">
    <property type="entry name" value="INTEGRASE"/>
    <property type="match status" value="1"/>
</dbReference>
<dbReference type="InterPro" id="IPR036397">
    <property type="entry name" value="RNaseH_sf"/>
</dbReference>
<accession>A0AAU9UFZ5</accession>
<gene>
    <name evidence="2" type="ORF">EEDITHA_LOCUS11141</name>
</gene>
<dbReference type="AlphaFoldDB" id="A0AAU9UFZ5"/>
<evidence type="ECO:0000313" key="3">
    <source>
        <dbReference type="Proteomes" id="UP001153954"/>
    </source>
</evidence>
<sequence>MEDSTTKMEINRVAIKMLPFVPERASVWFAILEAQFKLAAITSKETEAFPLSNITPTSIARKLFEGWISRYGVPLTITSDQGRQFESNLFQELCKTCGINHIRTTAYHSQANGMVERFHL</sequence>
<dbReference type="EMBL" id="CAKOGL010000015">
    <property type="protein sequence ID" value="CAH2095720.1"/>
    <property type="molecule type" value="Genomic_DNA"/>
</dbReference>
<dbReference type="InterPro" id="IPR012337">
    <property type="entry name" value="RNaseH-like_sf"/>
</dbReference>
<evidence type="ECO:0000259" key="1">
    <source>
        <dbReference type="PROSITE" id="PS50994"/>
    </source>
</evidence>
<dbReference type="InterPro" id="IPR050951">
    <property type="entry name" value="Retrovirus_Pol_polyprotein"/>
</dbReference>
<dbReference type="Proteomes" id="UP001153954">
    <property type="component" value="Unassembled WGS sequence"/>
</dbReference>
<dbReference type="SUPFAM" id="SSF53098">
    <property type="entry name" value="Ribonuclease H-like"/>
    <property type="match status" value="1"/>
</dbReference>
<dbReference type="PANTHER" id="PTHR37984:SF15">
    <property type="entry name" value="INTEGRASE CATALYTIC DOMAIN-CONTAINING PROTEIN"/>
    <property type="match status" value="1"/>
</dbReference>